<dbReference type="PRINTS" id="PR00793">
    <property type="entry name" value="PROAMNOPTASE"/>
</dbReference>
<accession>M2MBB3</accession>
<dbReference type="InterPro" id="IPR029058">
    <property type="entry name" value="AB_hydrolase_fold"/>
</dbReference>
<dbReference type="HOGENOM" id="CLU_020336_15_1_1"/>
<evidence type="ECO:0000313" key="4">
    <source>
        <dbReference type="EMBL" id="EMC93786.1"/>
    </source>
</evidence>
<dbReference type="PANTHER" id="PTHR43194:SF2">
    <property type="entry name" value="PEROXISOMAL MEMBRANE PROTEIN LPX1"/>
    <property type="match status" value="1"/>
</dbReference>
<keyword evidence="5" id="KW-1185">Reference proteome</keyword>
<dbReference type="Gene3D" id="3.40.50.1820">
    <property type="entry name" value="alpha/beta hydrolase"/>
    <property type="match status" value="1"/>
</dbReference>
<dbReference type="PIRSF" id="PIRSF005539">
    <property type="entry name" value="Pept_S33_TRI_F1"/>
    <property type="match status" value="1"/>
</dbReference>
<dbReference type="SUPFAM" id="SSF53474">
    <property type="entry name" value="alpha/beta-Hydrolases"/>
    <property type="match status" value="1"/>
</dbReference>
<dbReference type="GeneID" id="19117476"/>
<dbReference type="GO" id="GO:0008233">
    <property type="term" value="F:peptidase activity"/>
    <property type="evidence" value="ECO:0007669"/>
    <property type="project" value="InterPro"/>
</dbReference>
<dbReference type="OMA" id="CRIDPLP"/>
<evidence type="ECO:0000259" key="3">
    <source>
        <dbReference type="Pfam" id="PF00561"/>
    </source>
</evidence>
<dbReference type="Pfam" id="PF00561">
    <property type="entry name" value="Abhydrolase_1"/>
    <property type="match status" value="1"/>
</dbReference>
<proteinExistence type="inferred from homology"/>
<name>M2MBB3_BAUPA</name>
<dbReference type="InterPro" id="IPR002410">
    <property type="entry name" value="Peptidase_S33"/>
</dbReference>
<dbReference type="AlphaFoldDB" id="M2MBB3"/>
<dbReference type="eggNOG" id="ENOG502S8ER">
    <property type="taxonomic scope" value="Eukaryota"/>
</dbReference>
<organism evidence="4 5">
    <name type="scientific">Baudoinia panamericana (strain UAMH 10762)</name>
    <name type="common">Angels' share fungus</name>
    <name type="synonym">Baudoinia compniacensis (strain UAMH 10762)</name>
    <dbReference type="NCBI Taxonomy" id="717646"/>
    <lineage>
        <taxon>Eukaryota</taxon>
        <taxon>Fungi</taxon>
        <taxon>Dikarya</taxon>
        <taxon>Ascomycota</taxon>
        <taxon>Pezizomycotina</taxon>
        <taxon>Dothideomycetes</taxon>
        <taxon>Dothideomycetidae</taxon>
        <taxon>Mycosphaerellales</taxon>
        <taxon>Teratosphaeriaceae</taxon>
        <taxon>Baudoinia</taxon>
    </lineage>
</organism>
<feature type="domain" description="AB hydrolase-1" evidence="3">
    <location>
        <begin position="50"/>
        <end position="158"/>
    </location>
</feature>
<dbReference type="NCBIfam" id="TIGR01250">
    <property type="entry name" value="pro_imino_pep_2"/>
    <property type="match status" value="1"/>
</dbReference>
<dbReference type="Proteomes" id="UP000011761">
    <property type="component" value="Unassembled WGS sequence"/>
</dbReference>
<dbReference type="RefSeq" id="XP_007678829.1">
    <property type="nucleotide sequence ID" value="XM_007680639.1"/>
</dbReference>
<keyword evidence="2" id="KW-0378">Hydrolase</keyword>
<comment type="similarity">
    <text evidence="1">Belongs to the peptidase S33 family.</text>
</comment>
<evidence type="ECO:0000256" key="2">
    <source>
        <dbReference type="ARBA" id="ARBA00022801"/>
    </source>
</evidence>
<evidence type="ECO:0000313" key="5">
    <source>
        <dbReference type="Proteomes" id="UP000011761"/>
    </source>
</evidence>
<dbReference type="GO" id="GO:0006508">
    <property type="term" value="P:proteolysis"/>
    <property type="evidence" value="ECO:0007669"/>
    <property type="project" value="InterPro"/>
</dbReference>
<dbReference type="PANTHER" id="PTHR43194">
    <property type="entry name" value="HYDROLASE ALPHA/BETA FOLD FAMILY"/>
    <property type="match status" value="1"/>
</dbReference>
<dbReference type="KEGG" id="bcom:BAUCODRAFT_93624"/>
<sequence length="325" mass="36537">MSTFPLGNMSMEYEGYPSPSSSGRIRFDVGRDKPFETAYFVYGDLTSKIPPLVCLHGGPGATCRYLAPLSVLQERYHIPVVMYDQIGCGQSTHLPETRGDTSFWTVDLFVDELRNLLFHLDITEYHLMGHSWGGLPMITFALTKPTGLRSLIAYSTPASFPLRIECCKRQYSDMGPEMGALLMHAHKDGKSNTAEFKDAMNKFNRKHMCRLEVPPQPYLDVYPELARDDTVAMTLFGADLINMTGSLKNWDVTPDLCKITPTTAPGGILVMNGWYDTTQDDATAAYFIKPSARVKWVQFAESSHMAHMEEPERFTKTLGEFLQMA</sequence>
<dbReference type="InterPro" id="IPR000073">
    <property type="entry name" value="AB_hydrolase_1"/>
</dbReference>
<evidence type="ECO:0000256" key="1">
    <source>
        <dbReference type="ARBA" id="ARBA00010088"/>
    </source>
</evidence>
<dbReference type="OrthoDB" id="190201at2759"/>
<protein>
    <recommendedName>
        <fullName evidence="3">AB hydrolase-1 domain-containing protein</fullName>
    </recommendedName>
</protein>
<reference evidence="4 5" key="1">
    <citation type="journal article" date="2012" name="PLoS Pathog.">
        <title>Diverse lifestyles and strategies of plant pathogenesis encoded in the genomes of eighteen Dothideomycetes fungi.</title>
        <authorList>
            <person name="Ohm R.A."/>
            <person name="Feau N."/>
            <person name="Henrissat B."/>
            <person name="Schoch C.L."/>
            <person name="Horwitz B.A."/>
            <person name="Barry K.W."/>
            <person name="Condon B.J."/>
            <person name="Copeland A.C."/>
            <person name="Dhillon B."/>
            <person name="Glaser F."/>
            <person name="Hesse C.N."/>
            <person name="Kosti I."/>
            <person name="LaButti K."/>
            <person name="Lindquist E.A."/>
            <person name="Lucas S."/>
            <person name="Salamov A.A."/>
            <person name="Bradshaw R.E."/>
            <person name="Ciuffetti L."/>
            <person name="Hamelin R.C."/>
            <person name="Kema G.H.J."/>
            <person name="Lawrence C."/>
            <person name="Scott J.A."/>
            <person name="Spatafora J.W."/>
            <person name="Turgeon B.G."/>
            <person name="de Wit P.J.G.M."/>
            <person name="Zhong S."/>
            <person name="Goodwin S.B."/>
            <person name="Grigoriev I.V."/>
        </authorList>
    </citation>
    <scope>NUCLEOTIDE SEQUENCE [LARGE SCALE GENOMIC DNA]</scope>
    <source>
        <strain evidence="4 5">UAMH 10762</strain>
    </source>
</reference>
<dbReference type="InterPro" id="IPR005945">
    <property type="entry name" value="Pro_imino_pep"/>
</dbReference>
<dbReference type="InterPro" id="IPR050228">
    <property type="entry name" value="Carboxylesterase_BioH"/>
</dbReference>
<gene>
    <name evidence="4" type="ORF">BAUCODRAFT_93624</name>
</gene>
<dbReference type="EMBL" id="KB445559">
    <property type="protein sequence ID" value="EMC93786.1"/>
    <property type="molecule type" value="Genomic_DNA"/>
</dbReference>